<dbReference type="GO" id="GO:0008270">
    <property type="term" value="F:zinc ion binding"/>
    <property type="evidence" value="ECO:0007669"/>
    <property type="project" value="UniProtKB-KW"/>
</dbReference>
<feature type="region of interest" description="Disordered" evidence="5">
    <location>
        <begin position="54"/>
        <end position="247"/>
    </location>
</feature>
<evidence type="ECO:0000256" key="2">
    <source>
        <dbReference type="ARBA" id="ARBA00022771"/>
    </source>
</evidence>
<keyword evidence="2 4" id="KW-0863">Zinc-finger</keyword>
<feature type="compositionally biased region" description="Low complexity" evidence="5">
    <location>
        <begin position="56"/>
        <end position="81"/>
    </location>
</feature>
<dbReference type="Pfam" id="PF01753">
    <property type="entry name" value="zf-MYND"/>
    <property type="match status" value="1"/>
</dbReference>
<evidence type="ECO:0000313" key="8">
    <source>
        <dbReference type="Proteomes" id="UP000053477"/>
    </source>
</evidence>
<evidence type="ECO:0000256" key="3">
    <source>
        <dbReference type="ARBA" id="ARBA00022833"/>
    </source>
</evidence>
<keyword evidence="1" id="KW-0479">Metal-binding</keyword>
<name>A0A0H2S9Z3_9AGAM</name>
<dbReference type="PROSITE" id="PS01360">
    <property type="entry name" value="ZF_MYND_1"/>
    <property type="match status" value="1"/>
</dbReference>
<organism evidence="7 8">
    <name type="scientific">Schizopora paradoxa</name>
    <dbReference type="NCBI Taxonomy" id="27342"/>
    <lineage>
        <taxon>Eukaryota</taxon>
        <taxon>Fungi</taxon>
        <taxon>Dikarya</taxon>
        <taxon>Basidiomycota</taxon>
        <taxon>Agaricomycotina</taxon>
        <taxon>Agaricomycetes</taxon>
        <taxon>Hymenochaetales</taxon>
        <taxon>Schizoporaceae</taxon>
        <taxon>Schizopora</taxon>
    </lineage>
</organism>
<dbReference type="InParanoid" id="A0A0H2S9Z3"/>
<dbReference type="EMBL" id="KQ085955">
    <property type="protein sequence ID" value="KLO13691.1"/>
    <property type="molecule type" value="Genomic_DNA"/>
</dbReference>
<keyword evidence="3" id="KW-0862">Zinc</keyword>
<dbReference type="OrthoDB" id="2957110at2759"/>
<dbReference type="PROSITE" id="PS50865">
    <property type="entry name" value="ZF_MYND_2"/>
    <property type="match status" value="1"/>
</dbReference>
<dbReference type="Gene3D" id="6.10.140.2220">
    <property type="match status" value="1"/>
</dbReference>
<dbReference type="InterPro" id="IPR002893">
    <property type="entry name" value="Znf_MYND"/>
</dbReference>
<feature type="domain" description="MYND-type" evidence="6">
    <location>
        <begin position="342"/>
        <end position="378"/>
    </location>
</feature>
<sequence length="614" mass="67707">MCQTASEVPALTRGKYALYLRRCRLPRNASTSTICVTTMPPSWLLDAVESNEQESRITSSSITTSSTNTASPISPISSSQSQGAREPQTQARRRSSNRDPEVRAGSSNPPVNHLERRRTTGRQSDSGTRERVENPFSSPTRHTSNNANTAENGTNPSRAFPSLSEFDPYFNSNNDKKYDEDASASESTGSSSRSLVSPPQREDVERRRDTGISARNANMDAGEYGYAQGSSSDWRDDGGRSSSDNQSRFRYLLQRQNDRRAPLERERETQVSDLFEQLLSSLSLNPSGSGQGYANNNTFVDDRYRAPAPFPFGSTRPNDDLTSPFQSSTVSSTPPPLAVLACEVCGTPTFQLCSGCQILGYCNREHQEKDWSRHAEECAAWGEYYAGLAAEADPFPDSPVYDDSSNPFSLTPEEIRQTPGSIFQVDAILLPFNSEYPRLVKATFEVFLDSKGAIAHFQNCFDDLLGIASPWVSDAQWDEDMDQLPSTRRTAGLYSPIDAGVGRFSLHCRPNGLRNMCYVAIAGSDVTRPSAVAKANVPIWGDIRYSDQHQHGNGNFLILKHPPKTCCPEVAGSLVEDATLSDLDDLVPYLQQRRHFMGLTGGVREKSLVCPPRI</sequence>
<evidence type="ECO:0000256" key="4">
    <source>
        <dbReference type="PROSITE-ProRule" id="PRU00134"/>
    </source>
</evidence>
<feature type="compositionally biased region" description="Low complexity" evidence="5">
    <location>
        <begin position="184"/>
        <end position="197"/>
    </location>
</feature>
<proteinExistence type="predicted"/>
<dbReference type="SUPFAM" id="SSF144232">
    <property type="entry name" value="HIT/MYND zinc finger-like"/>
    <property type="match status" value="1"/>
</dbReference>
<reference evidence="7 8" key="1">
    <citation type="submission" date="2015-04" db="EMBL/GenBank/DDBJ databases">
        <title>Complete genome sequence of Schizopora paradoxa KUC8140, a cosmopolitan wood degrader in East Asia.</title>
        <authorList>
            <consortium name="DOE Joint Genome Institute"/>
            <person name="Min B."/>
            <person name="Park H."/>
            <person name="Jang Y."/>
            <person name="Kim J.-J."/>
            <person name="Kim K.H."/>
            <person name="Pangilinan J."/>
            <person name="Lipzen A."/>
            <person name="Riley R."/>
            <person name="Grigoriev I.V."/>
            <person name="Spatafora J.W."/>
            <person name="Choi I.-G."/>
        </authorList>
    </citation>
    <scope>NUCLEOTIDE SEQUENCE [LARGE SCALE GENOMIC DNA]</scope>
    <source>
        <strain evidence="7 8">KUC8140</strain>
    </source>
</reference>
<gene>
    <name evidence="7" type="ORF">SCHPADRAFT_348676</name>
</gene>
<protein>
    <recommendedName>
        <fullName evidence="6">MYND-type domain-containing protein</fullName>
    </recommendedName>
</protein>
<feature type="compositionally biased region" description="Basic and acidic residues" evidence="5">
    <location>
        <begin position="200"/>
        <end position="210"/>
    </location>
</feature>
<accession>A0A0H2S9Z3</accession>
<evidence type="ECO:0000256" key="1">
    <source>
        <dbReference type="ARBA" id="ARBA00022723"/>
    </source>
</evidence>
<dbReference type="Proteomes" id="UP000053477">
    <property type="component" value="Unassembled WGS sequence"/>
</dbReference>
<evidence type="ECO:0000256" key="5">
    <source>
        <dbReference type="SAM" id="MobiDB-lite"/>
    </source>
</evidence>
<feature type="compositionally biased region" description="Polar residues" evidence="5">
    <location>
        <begin position="135"/>
        <end position="157"/>
    </location>
</feature>
<keyword evidence="8" id="KW-1185">Reference proteome</keyword>
<dbReference type="AlphaFoldDB" id="A0A0H2S9Z3"/>
<evidence type="ECO:0000259" key="6">
    <source>
        <dbReference type="PROSITE" id="PS50865"/>
    </source>
</evidence>
<evidence type="ECO:0000313" key="7">
    <source>
        <dbReference type="EMBL" id="KLO13691.1"/>
    </source>
</evidence>